<evidence type="ECO:0000256" key="4">
    <source>
        <dbReference type="ARBA" id="ARBA00022989"/>
    </source>
</evidence>
<feature type="transmembrane region" description="Helical" evidence="6">
    <location>
        <begin position="162"/>
        <end position="182"/>
    </location>
</feature>
<accession>A0A6P2C9B8</accession>
<evidence type="ECO:0000313" key="7">
    <source>
        <dbReference type="EMBL" id="TXG88932.1"/>
    </source>
</evidence>
<feature type="transmembrane region" description="Helical" evidence="6">
    <location>
        <begin position="53"/>
        <end position="73"/>
    </location>
</feature>
<gene>
    <name evidence="7" type="ORF">DW322_00105</name>
</gene>
<comment type="subcellular location">
    <subcellularLocation>
        <location evidence="1">Cell membrane</location>
        <topology evidence="1">Multi-pass membrane protein</topology>
    </subcellularLocation>
</comment>
<evidence type="ECO:0000256" key="1">
    <source>
        <dbReference type="ARBA" id="ARBA00004651"/>
    </source>
</evidence>
<feature type="transmembrane region" description="Helical" evidence="6">
    <location>
        <begin position="312"/>
        <end position="334"/>
    </location>
</feature>
<feature type="transmembrane region" description="Helical" evidence="6">
    <location>
        <begin position="134"/>
        <end position="155"/>
    </location>
</feature>
<dbReference type="EMBL" id="QRCM01000001">
    <property type="protein sequence ID" value="TXG88932.1"/>
    <property type="molecule type" value="Genomic_DNA"/>
</dbReference>
<evidence type="ECO:0000256" key="2">
    <source>
        <dbReference type="ARBA" id="ARBA00022475"/>
    </source>
</evidence>
<feature type="transmembrane region" description="Helical" evidence="6">
    <location>
        <begin position="20"/>
        <end position="41"/>
    </location>
</feature>
<proteinExistence type="predicted"/>
<feature type="transmembrane region" description="Helical" evidence="6">
    <location>
        <begin position="93"/>
        <end position="114"/>
    </location>
</feature>
<name>A0A6P2C9B8_9NOCA</name>
<dbReference type="RefSeq" id="WP_010839994.1">
    <property type="nucleotide sequence ID" value="NZ_QRCM01000001.1"/>
</dbReference>
<feature type="transmembrane region" description="Helical" evidence="6">
    <location>
        <begin position="281"/>
        <end position="300"/>
    </location>
</feature>
<keyword evidence="3 6" id="KW-0812">Transmembrane</keyword>
<organism evidence="7 8">
    <name type="scientific">Rhodococcus rhodnii</name>
    <dbReference type="NCBI Taxonomy" id="38312"/>
    <lineage>
        <taxon>Bacteria</taxon>
        <taxon>Bacillati</taxon>
        <taxon>Actinomycetota</taxon>
        <taxon>Actinomycetes</taxon>
        <taxon>Mycobacteriales</taxon>
        <taxon>Nocardiaceae</taxon>
        <taxon>Rhodococcus</taxon>
    </lineage>
</organism>
<evidence type="ECO:0000313" key="8">
    <source>
        <dbReference type="Proteomes" id="UP000471120"/>
    </source>
</evidence>
<comment type="caution">
    <text evidence="7">The sequence shown here is derived from an EMBL/GenBank/DDBJ whole genome shotgun (WGS) entry which is preliminary data.</text>
</comment>
<keyword evidence="4 6" id="KW-1133">Transmembrane helix</keyword>
<dbReference type="Pfam" id="PF03706">
    <property type="entry name" value="LPG_synthase_TM"/>
    <property type="match status" value="1"/>
</dbReference>
<dbReference type="AlphaFoldDB" id="A0A6P2C9B8"/>
<feature type="transmembrane region" description="Helical" evidence="6">
    <location>
        <begin position="242"/>
        <end position="269"/>
    </location>
</feature>
<keyword evidence="5 6" id="KW-0472">Membrane</keyword>
<dbReference type="PANTHER" id="PTHR39087">
    <property type="entry name" value="UPF0104 MEMBRANE PROTEIN MJ1595"/>
    <property type="match status" value="1"/>
</dbReference>
<dbReference type="GO" id="GO:0005886">
    <property type="term" value="C:plasma membrane"/>
    <property type="evidence" value="ECO:0007669"/>
    <property type="project" value="UniProtKB-SubCell"/>
</dbReference>
<sequence length="355" mass="37298">MTDDPPSPAARSSRRRALRWGIGAVLVVVLTVEIVLIWPELSESVMTLGDIRWGWLAAAIVASVVSMTSFASVQRTLLGVADVIVRQRQSLSVAFAANSISVTLPGGPLIAATFTYQATRRWGASPVVASWQLVMAGALQAIGLAVIGIGGTLLVGAAKNPFSLLFSAAAMFAFVVLAQYAASRPGALEGVGVTAIRMVNRVRKLAADHGVDRWHRIVEQIGAVRMSRADGARSLGWSLLNWIADAACLAFACYAIGGAPSLAGLAVAYAASNAAKSAIPLLPAGLGVMDAVLVPTLTAAGMTGAQALSAIVVYRLVSFVLVAVIGWIVFAMRFRGQVRAAQRREHEDDDKPPMW</sequence>
<reference evidence="7 8" key="1">
    <citation type="submission" date="2018-07" db="EMBL/GenBank/DDBJ databases">
        <title>Genome sequence of Rhodococcus rhodnii ATCC 35071 from Rhodnius prolixus.</title>
        <authorList>
            <person name="Patel V."/>
            <person name="Vogel K.J."/>
        </authorList>
    </citation>
    <scope>NUCLEOTIDE SEQUENCE [LARGE SCALE GENOMIC DNA]</scope>
    <source>
        <strain evidence="7 8">ATCC 35071</strain>
    </source>
</reference>
<evidence type="ECO:0000256" key="6">
    <source>
        <dbReference type="SAM" id="Phobius"/>
    </source>
</evidence>
<evidence type="ECO:0000256" key="5">
    <source>
        <dbReference type="ARBA" id="ARBA00023136"/>
    </source>
</evidence>
<evidence type="ECO:0000256" key="3">
    <source>
        <dbReference type="ARBA" id="ARBA00022692"/>
    </source>
</evidence>
<protein>
    <submittedName>
        <fullName evidence="7">UPF0104 family protein</fullName>
    </submittedName>
</protein>
<dbReference type="Proteomes" id="UP000471120">
    <property type="component" value="Unassembled WGS sequence"/>
</dbReference>
<dbReference type="InterPro" id="IPR022791">
    <property type="entry name" value="L-PG_synthase/AglD"/>
</dbReference>
<keyword evidence="2" id="KW-1003">Cell membrane</keyword>
<dbReference type="PANTHER" id="PTHR39087:SF2">
    <property type="entry name" value="UPF0104 MEMBRANE PROTEIN MJ1595"/>
    <property type="match status" value="1"/>
</dbReference>